<dbReference type="EMBL" id="CAWUHB010000128">
    <property type="protein sequence ID" value="CAK7236914.1"/>
    <property type="molecule type" value="Genomic_DNA"/>
</dbReference>
<evidence type="ECO:0000313" key="9">
    <source>
        <dbReference type="Proteomes" id="UP001642405"/>
    </source>
</evidence>
<keyword evidence="3 5" id="KW-0853">WD repeat</keyword>
<dbReference type="PANTHER" id="PTHR18763">
    <property type="entry name" value="WD-REPEAT PROTEIN 18"/>
    <property type="match status" value="1"/>
</dbReference>
<accession>A0ABP0CXP1</accession>
<evidence type="ECO:0000256" key="4">
    <source>
        <dbReference type="ARBA" id="ARBA00022737"/>
    </source>
</evidence>
<evidence type="ECO:0000256" key="6">
    <source>
        <dbReference type="RuleBase" id="RU369067"/>
    </source>
</evidence>
<keyword evidence="6" id="KW-0539">Nucleus</keyword>
<reference evidence="8 9" key="1">
    <citation type="submission" date="2024-01" db="EMBL/GenBank/DDBJ databases">
        <authorList>
            <person name="Allen C."/>
            <person name="Tagirdzhanova G."/>
        </authorList>
    </citation>
    <scope>NUCLEOTIDE SEQUENCE [LARGE SCALE GENOMIC DNA]</scope>
</reference>
<evidence type="ECO:0000256" key="3">
    <source>
        <dbReference type="ARBA" id="ARBA00022574"/>
    </source>
</evidence>
<name>A0ABP0CXP1_9PEZI</name>
<feature type="region of interest" description="Disordered" evidence="7">
    <location>
        <begin position="440"/>
        <end position="491"/>
    </location>
</feature>
<gene>
    <name evidence="8" type="primary">IPI3</name>
    <name evidence="8" type="ORF">SCUCBS95973_009770</name>
</gene>
<comment type="function">
    <text evidence="1 6">Component of the RIX1 complex required for processing of ITS2 sequences from 35S pre-rRNA.</text>
</comment>
<sequence length="524" mass="55608">MLSEDFFAAVCGPPLTSNTAIARDVSIYHQTLSPAHSVQATFKKSATPVGGLAVSTAHVFAAQQDRAYVHVYSRLRGGQETFVPMPEKVRCLAVAGDDGSIVVVGTAEGRLLLWETRTGRLVTTPPCHVQAILCLATTPYHVLSGSEDSNVHVWSLPSLLQMGGEREEEPEPARTLARHRAAVTSLAVGGSSGHRDTNLCVSASRDKTLVLWNYQTGVALRTLLLPAVPLCVVLDPVARALYVSTEDEENKSHGGSLFAVELFGDKPLLGARGAEASSTAVSVSTPFGTMPSDAGPASCLTVSYDGATLLSGHPLGRILQWNLGDAGEDKTTLPVELSNLNAAVTNVVFVPPALPSSGAAAAIVPPRTSVQTVVKPSQMGRDYTVTARFDDGEWEEDDDDDDDVAARETAAFDALVNQPGFPADTLDKALLAFQQQLEDGAGSGSGAISSNRKKAALAAEPAEEMEEDAGEEEENGEEEETAASSEVEADLRRQNAELLELVNEQQALYQEAIQRYTELKASRS</sequence>
<dbReference type="SUPFAM" id="SSF50978">
    <property type="entry name" value="WD40 repeat-like"/>
    <property type="match status" value="1"/>
</dbReference>
<feature type="repeat" description="WD" evidence="5">
    <location>
        <begin position="176"/>
        <end position="222"/>
    </location>
</feature>
<dbReference type="InterPro" id="IPR045227">
    <property type="entry name" value="WDR18/Ipi3/RID3"/>
</dbReference>
<comment type="subcellular location">
    <subcellularLocation>
        <location evidence="6">Nucleus</location>
    </subcellularLocation>
</comment>
<dbReference type="Gene3D" id="2.130.10.10">
    <property type="entry name" value="YVTN repeat-like/Quinoprotein amine dehydrogenase"/>
    <property type="match status" value="2"/>
</dbReference>
<dbReference type="PROSITE" id="PS50082">
    <property type="entry name" value="WD_REPEATS_2"/>
    <property type="match status" value="1"/>
</dbReference>
<feature type="compositionally biased region" description="Acidic residues" evidence="7">
    <location>
        <begin position="461"/>
        <end position="481"/>
    </location>
</feature>
<keyword evidence="6" id="KW-0698">rRNA processing</keyword>
<dbReference type="Proteomes" id="UP001642405">
    <property type="component" value="Unassembled WGS sequence"/>
</dbReference>
<dbReference type="Pfam" id="PF00400">
    <property type="entry name" value="WD40"/>
    <property type="match status" value="2"/>
</dbReference>
<protein>
    <recommendedName>
        <fullName evidence="6">Pre-rRNA-processing protein IPI3</fullName>
    </recommendedName>
</protein>
<comment type="similarity">
    <text evidence="2 6">Belongs to the WD repeat IPI3/WDR18 family.</text>
</comment>
<dbReference type="InterPro" id="IPR015943">
    <property type="entry name" value="WD40/YVTN_repeat-like_dom_sf"/>
</dbReference>
<proteinExistence type="inferred from homology"/>
<evidence type="ECO:0000256" key="5">
    <source>
        <dbReference type="PROSITE-ProRule" id="PRU00221"/>
    </source>
</evidence>
<comment type="subunit">
    <text evidence="6">Component of the RIX1 complex, composed of IPI1, RIX1/IPI2 and IPI3 in a 1:2:2 stoichiometry. The complex interacts (via RIX1) with MDN1 (via its hexameric AAA ATPase ring) and the pre-60S ribosome particles.</text>
</comment>
<comment type="caution">
    <text evidence="8">The sequence shown here is derived from an EMBL/GenBank/DDBJ whole genome shotgun (WGS) entry which is preliminary data.</text>
</comment>
<keyword evidence="9" id="KW-1185">Reference proteome</keyword>
<feature type="compositionally biased region" description="Low complexity" evidence="7">
    <location>
        <begin position="446"/>
        <end position="460"/>
    </location>
</feature>
<evidence type="ECO:0000256" key="1">
    <source>
        <dbReference type="ARBA" id="ARBA00002355"/>
    </source>
</evidence>
<evidence type="ECO:0000313" key="8">
    <source>
        <dbReference type="EMBL" id="CAK7236914.1"/>
    </source>
</evidence>
<keyword evidence="4" id="KW-0677">Repeat</keyword>
<dbReference type="InterPro" id="IPR001680">
    <property type="entry name" value="WD40_rpt"/>
</dbReference>
<evidence type="ECO:0000256" key="2">
    <source>
        <dbReference type="ARBA" id="ARBA00010143"/>
    </source>
</evidence>
<organism evidence="8 9">
    <name type="scientific">Sporothrix curviconia</name>
    <dbReference type="NCBI Taxonomy" id="1260050"/>
    <lineage>
        <taxon>Eukaryota</taxon>
        <taxon>Fungi</taxon>
        <taxon>Dikarya</taxon>
        <taxon>Ascomycota</taxon>
        <taxon>Pezizomycotina</taxon>
        <taxon>Sordariomycetes</taxon>
        <taxon>Sordariomycetidae</taxon>
        <taxon>Ophiostomatales</taxon>
        <taxon>Ophiostomataceae</taxon>
        <taxon>Sporothrix</taxon>
    </lineage>
</organism>
<dbReference type="SMART" id="SM00320">
    <property type="entry name" value="WD40"/>
    <property type="match status" value="4"/>
</dbReference>
<evidence type="ECO:0000256" key="7">
    <source>
        <dbReference type="SAM" id="MobiDB-lite"/>
    </source>
</evidence>
<dbReference type="PANTHER" id="PTHR18763:SF0">
    <property type="entry name" value="WD REPEAT-CONTAINING PROTEIN 18"/>
    <property type="match status" value="1"/>
</dbReference>
<dbReference type="InterPro" id="IPR036322">
    <property type="entry name" value="WD40_repeat_dom_sf"/>
</dbReference>